<keyword evidence="6" id="KW-0804">Transcription</keyword>
<dbReference type="CDD" id="cd00067">
    <property type="entry name" value="GAL4"/>
    <property type="match status" value="1"/>
</dbReference>
<dbReference type="EMBL" id="KQ030610">
    <property type="protein sequence ID" value="KJZ70717.1"/>
    <property type="molecule type" value="Genomic_DNA"/>
</dbReference>
<dbReference type="InterPro" id="IPR001138">
    <property type="entry name" value="Zn2Cys6_DnaBD"/>
</dbReference>
<evidence type="ECO:0000256" key="1">
    <source>
        <dbReference type="ARBA" id="ARBA00004123"/>
    </source>
</evidence>
<name>A0A0F7ZXH2_9HYPO</name>
<dbReference type="GO" id="GO:0005634">
    <property type="term" value="C:nucleus"/>
    <property type="evidence" value="ECO:0007669"/>
    <property type="project" value="UniProtKB-SubCell"/>
</dbReference>
<protein>
    <recommendedName>
        <fullName evidence="9">Zn(2)-C6 fungal-type domain-containing protein</fullName>
    </recommendedName>
</protein>
<dbReference type="GO" id="GO:0003677">
    <property type="term" value="F:DNA binding"/>
    <property type="evidence" value="ECO:0007669"/>
    <property type="project" value="UniProtKB-KW"/>
</dbReference>
<keyword evidence="3" id="KW-0862">Zinc</keyword>
<feature type="coiled-coil region" evidence="8">
    <location>
        <begin position="50"/>
        <end position="77"/>
    </location>
</feature>
<dbReference type="GO" id="GO:0000981">
    <property type="term" value="F:DNA-binding transcription factor activity, RNA polymerase II-specific"/>
    <property type="evidence" value="ECO:0007669"/>
    <property type="project" value="InterPro"/>
</dbReference>
<accession>A0A0F7ZXH2</accession>
<evidence type="ECO:0000256" key="4">
    <source>
        <dbReference type="ARBA" id="ARBA00023015"/>
    </source>
</evidence>
<dbReference type="PANTHER" id="PTHR31313">
    <property type="entry name" value="TY1 ENHANCER ACTIVATOR"/>
    <property type="match status" value="1"/>
</dbReference>
<dbReference type="PROSITE" id="PS50048">
    <property type="entry name" value="ZN2_CY6_FUNGAL_2"/>
    <property type="match status" value="1"/>
</dbReference>
<dbReference type="GO" id="GO:0006351">
    <property type="term" value="P:DNA-templated transcription"/>
    <property type="evidence" value="ECO:0007669"/>
    <property type="project" value="InterPro"/>
</dbReference>
<dbReference type="GO" id="GO:0008270">
    <property type="term" value="F:zinc ion binding"/>
    <property type="evidence" value="ECO:0007669"/>
    <property type="project" value="InterPro"/>
</dbReference>
<keyword evidence="11" id="KW-1185">Reference proteome</keyword>
<reference evidence="10 11" key="1">
    <citation type="journal article" date="2014" name="Genome Biol. Evol.">
        <title>Comparative genomics and transcriptomics analyses reveal divergent lifestyle features of nematode endoparasitic fungus Hirsutella minnesotensis.</title>
        <authorList>
            <person name="Lai Y."/>
            <person name="Liu K."/>
            <person name="Zhang X."/>
            <person name="Zhang X."/>
            <person name="Li K."/>
            <person name="Wang N."/>
            <person name="Shu C."/>
            <person name="Wu Y."/>
            <person name="Wang C."/>
            <person name="Bushley K.E."/>
            <person name="Xiang M."/>
            <person name="Liu X."/>
        </authorList>
    </citation>
    <scope>NUCLEOTIDE SEQUENCE [LARGE SCALE GENOMIC DNA]</scope>
    <source>
        <strain evidence="10 11">3608</strain>
    </source>
</reference>
<keyword evidence="2" id="KW-0479">Metal-binding</keyword>
<keyword evidence="8" id="KW-0175">Coiled coil</keyword>
<proteinExistence type="predicted"/>
<dbReference type="Pfam" id="PF00172">
    <property type="entry name" value="Zn_clus"/>
    <property type="match status" value="1"/>
</dbReference>
<dbReference type="SUPFAM" id="SSF57701">
    <property type="entry name" value="Zn2/Cys6 DNA-binding domain"/>
    <property type="match status" value="1"/>
</dbReference>
<evidence type="ECO:0000256" key="3">
    <source>
        <dbReference type="ARBA" id="ARBA00022833"/>
    </source>
</evidence>
<comment type="subcellular location">
    <subcellularLocation>
        <location evidence="1">Nucleus</location>
    </subcellularLocation>
</comment>
<dbReference type="AlphaFoldDB" id="A0A0F7ZXH2"/>
<dbReference type="SMART" id="SM00066">
    <property type="entry name" value="GAL4"/>
    <property type="match status" value="1"/>
</dbReference>
<dbReference type="Proteomes" id="UP000054481">
    <property type="component" value="Unassembled WGS sequence"/>
</dbReference>
<keyword evidence="7" id="KW-0539">Nucleus</keyword>
<keyword evidence="5" id="KW-0238">DNA-binding</keyword>
<keyword evidence="4" id="KW-0805">Transcription regulation</keyword>
<organism evidence="10 11">
    <name type="scientific">Hirsutella minnesotensis 3608</name>
    <dbReference type="NCBI Taxonomy" id="1043627"/>
    <lineage>
        <taxon>Eukaryota</taxon>
        <taxon>Fungi</taxon>
        <taxon>Dikarya</taxon>
        <taxon>Ascomycota</taxon>
        <taxon>Pezizomycotina</taxon>
        <taxon>Sordariomycetes</taxon>
        <taxon>Hypocreomycetidae</taxon>
        <taxon>Hypocreales</taxon>
        <taxon>Ophiocordycipitaceae</taxon>
        <taxon>Hirsutella</taxon>
    </lineage>
</organism>
<evidence type="ECO:0000313" key="10">
    <source>
        <dbReference type="EMBL" id="KJZ70717.1"/>
    </source>
</evidence>
<dbReference type="OrthoDB" id="5239226at2759"/>
<evidence type="ECO:0000256" key="7">
    <source>
        <dbReference type="ARBA" id="ARBA00023242"/>
    </source>
</evidence>
<feature type="domain" description="Zn(2)-C6 fungal-type" evidence="9">
    <location>
        <begin position="10"/>
        <end position="39"/>
    </location>
</feature>
<dbReference type="Gene3D" id="4.10.240.10">
    <property type="entry name" value="Zn(2)-C6 fungal-type DNA-binding domain"/>
    <property type="match status" value="1"/>
</dbReference>
<dbReference type="PROSITE" id="PS00463">
    <property type="entry name" value="ZN2_CY6_FUNGAL_1"/>
    <property type="match status" value="1"/>
</dbReference>
<dbReference type="InterPro" id="IPR007219">
    <property type="entry name" value="XnlR_reg_dom"/>
</dbReference>
<evidence type="ECO:0000259" key="9">
    <source>
        <dbReference type="PROSITE" id="PS50048"/>
    </source>
</evidence>
<dbReference type="InterPro" id="IPR036864">
    <property type="entry name" value="Zn2-C6_fun-type_DNA-bd_sf"/>
</dbReference>
<dbReference type="PANTHER" id="PTHR31313:SF4">
    <property type="entry name" value="CONIDIAL DEVELOPMENT PROTEIN FLUFFY"/>
    <property type="match status" value="1"/>
</dbReference>
<sequence length="380" mass="42202">MPRRIQTRMACQRCRKKRAKCDGQAPCKRCVEVGEGCVYDNTRRDSKGDLRAEIDRLRECNEENDRLIRAIHAIQDVDASNSFLRHFVEGTKSRRAILQELAHLDVSINGRRRRPCVAAPISIAGASTASLEDPFCPHCLSPIKNPSMHRLASKSSDFSEYADTSRADSKPAVATPVSLALFPFDDCTNAQSDRWTRAGWTVASVRQLFDGLMAWDYLPFCLICRDPLFRDYYSGSTRYCSSALVNALLALALRVVNEDNHEAQSPGPGCSRSKAFFDEAEAILHSTELSDNLPDIQALGILALYQITCGREAEAQELADSFAARMGELCLDEQLLGAEAEEYSKVRATSYCGAISLVRYVNIGAKSLRTRAPHSNTTRH</sequence>
<dbReference type="Pfam" id="PF04082">
    <property type="entry name" value="Fungal_trans"/>
    <property type="match status" value="1"/>
</dbReference>
<dbReference type="InterPro" id="IPR051615">
    <property type="entry name" value="Transcr_Regulatory_Elem"/>
</dbReference>
<evidence type="ECO:0000256" key="2">
    <source>
        <dbReference type="ARBA" id="ARBA00022723"/>
    </source>
</evidence>
<gene>
    <name evidence="10" type="ORF">HIM_09901</name>
</gene>
<evidence type="ECO:0000256" key="5">
    <source>
        <dbReference type="ARBA" id="ARBA00023125"/>
    </source>
</evidence>
<evidence type="ECO:0000256" key="6">
    <source>
        <dbReference type="ARBA" id="ARBA00023163"/>
    </source>
</evidence>
<evidence type="ECO:0000313" key="11">
    <source>
        <dbReference type="Proteomes" id="UP000054481"/>
    </source>
</evidence>
<evidence type="ECO:0000256" key="8">
    <source>
        <dbReference type="SAM" id="Coils"/>
    </source>
</evidence>